<proteinExistence type="predicted"/>
<accession>A0A481Z4I4</accession>
<sequence length="87" mass="9533">MEFEALATKIPAKQTLTRGVDPGRSLHIDVESGTAEFTLHKFRDYPMLGVTKILKIGALIVINAGYIVTIHNPDDNDLIISEKLSLG</sequence>
<organism evidence="1">
    <name type="scientific">Pithovirus LCPAC103</name>
    <dbReference type="NCBI Taxonomy" id="2506588"/>
    <lineage>
        <taxon>Viruses</taxon>
        <taxon>Pithoviruses</taxon>
    </lineage>
</organism>
<name>A0A481Z4I4_9VIRU</name>
<gene>
    <name evidence="1" type="ORF">LCPAC103_01770</name>
</gene>
<evidence type="ECO:0000313" key="1">
    <source>
        <dbReference type="EMBL" id="QBK90496.1"/>
    </source>
</evidence>
<protein>
    <submittedName>
        <fullName evidence="1">Uncharacterized protein</fullName>
    </submittedName>
</protein>
<reference evidence="1" key="1">
    <citation type="journal article" date="2019" name="MBio">
        <title>Virus Genomes from Deep Sea Sediments Expand the Ocean Megavirome and Support Independent Origins of Viral Gigantism.</title>
        <authorList>
            <person name="Backstrom D."/>
            <person name="Yutin N."/>
            <person name="Jorgensen S.L."/>
            <person name="Dharamshi J."/>
            <person name="Homa F."/>
            <person name="Zaremba-Niedwiedzka K."/>
            <person name="Spang A."/>
            <person name="Wolf Y.I."/>
            <person name="Koonin E.V."/>
            <person name="Ettema T.J."/>
        </authorList>
    </citation>
    <scope>NUCLEOTIDE SEQUENCE</scope>
</reference>
<dbReference type="EMBL" id="MK500491">
    <property type="protein sequence ID" value="QBK90496.1"/>
    <property type="molecule type" value="Genomic_DNA"/>
</dbReference>